<feature type="binding site" evidence="6">
    <location>
        <position position="150"/>
    </location>
    <ligand>
        <name>Zn(2+)</name>
        <dbReference type="ChEBI" id="CHEBI:29105"/>
        <note>catalytic</note>
    </ligand>
</feature>
<dbReference type="PROSITE" id="PS51864">
    <property type="entry name" value="ASTACIN"/>
    <property type="match status" value="1"/>
</dbReference>
<name>A0A7M6DRC3_9CNID</name>
<comment type="caution">
    <text evidence="6">Lacks conserved residue(s) required for the propagation of feature annotation.</text>
</comment>
<comment type="cofactor">
    <cofactor evidence="6 7">
        <name>Zn(2+)</name>
        <dbReference type="ChEBI" id="CHEBI:29105"/>
    </cofactor>
    <text evidence="6 7">Binds 1 zinc ion per subunit.</text>
</comment>
<evidence type="ECO:0000313" key="10">
    <source>
        <dbReference type="Proteomes" id="UP000594262"/>
    </source>
</evidence>
<feature type="domain" description="Peptidase M12A" evidence="8">
    <location>
        <begin position="53"/>
        <end position="245"/>
    </location>
</feature>
<proteinExistence type="predicted"/>
<keyword evidence="3 6" id="KW-0378">Hydrolase</keyword>
<dbReference type="InterPro" id="IPR006026">
    <property type="entry name" value="Peptidase_Metallo"/>
</dbReference>
<feature type="binding site" evidence="6">
    <location>
        <position position="140"/>
    </location>
    <ligand>
        <name>Zn(2+)</name>
        <dbReference type="ChEBI" id="CHEBI:29105"/>
        <note>catalytic</note>
    </ligand>
</feature>
<evidence type="ECO:0000256" key="7">
    <source>
        <dbReference type="RuleBase" id="RU361183"/>
    </source>
</evidence>
<dbReference type="OrthoDB" id="291007at2759"/>
<keyword evidence="7" id="KW-0732">Signal</keyword>
<dbReference type="GO" id="GO:0006508">
    <property type="term" value="P:proteolysis"/>
    <property type="evidence" value="ECO:0007669"/>
    <property type="project" value="UniProtKB-KW"/>
</dbReference>
<dbReference type="PANTHER" id="PTHR10127:SF780">
    <property type="entry name" value="METALLOENDOPEPTIDASE"/>
    <property type="match status" value="1"/>
</dbReference>
<evidence type="ECO:0000256" key="2">
    <source>
        <dbReference type="ARBA" id="ARBA00022723"/>
    </source>
</evidence>
<organism evidence="9 10">
    <name type="scientific">Clytia hemisphaerica</name>
    <dbReference type="NCBI Taxonomy" id="252671"/>
    <lineage>
        <taxon>Eukaryota</taxon>
        <taxon>Metazoa</taxon>
        <taxon>Cnidaria</taxon>
        <taxon>Hydrozoa</taxon>
        <taxon>Hydroidolina</taxon>
        <taxon>Leptothecata</taxon>
        <taxon>Obeliida</taxon>
        <taxon>Clytiidae</taxon>
        <taxon>Clytia</taxon>
    </lineage>
</organism>
<feature type="signal peptide" evidence="7">
    <location>
        <begin position="1"/>
        <end position="28"/>
    </location>
</feature>
<dbReference type="PRINTS" id="PR00480">
    <property type="entry name" value="ASTACIN"/>
</dbReference>
<evidence type="ECO:0000256" key="4">
    <source>
        <dbReference type="ARBA" id="ARBA00022833"/>
    </source>
</evidence>
<protein>
    <recommendedName>
        <fullName evidence="7">Metalloendopeptidase</fullName>
        <ecNumber evidence="7">3.4.24.-</ecNumber>
    </recommendedName>
</protein>
<keyword evidence="5 6" id="KW-0482">Metalloprotease</keyword>
<reference evidence="9" key="1">
    <citation type="submission" date="2021-01" db="UniProtKB">
        <authorList>
            <consortium name="EnsemblMetazoa"/>
        </authorList>
    </citation>
    <scope>IDENTIFICATION</scope>
</reference>
<evidence type="ECO:0000256" key="1">
    <source>
        <dbReference type="ARBA" id="ARBA00022670"/>
    </source>
</evidence>
<keyword evidence="10" id="KW-1185">Reference proteome</keyword>
<dbReference type="SUPFAM" id="SSF55486">
    <property type="entry name" value="Metalloproteases ('zincins'), catalytic domain"/>
    <property type="match status" value="1"/>
</dbReference>
<dbReference type="GO" id="GO:0004222">
    <property type="term" value="F:metalloendopeptidase activity"/>
    <property type="evidence" value="ECO:0007669"/>
    <property type="project" value="UniProtKB-UniRule"/>
</dbReference>
<keyword evidence="2 6" id="KW-0479">Metal-binding</keyword>
<evidence type="ECO:0000256" key="6">
    <source>
        <dbReference type="PROSITE-ProRule" id="PRU01211"/>
    </source>
</evidence>
<evidence type="ECO:0000256" key="3">
    <source>
        <dbReference type="ARBA" id="ARBA00022801"/>
    </source>
</evidence>
<dbReference type="EC" id="3.4.24.-" evidence="7"/>
<dbReference type="Proteomes" id="UP000594262">
    <property type="component" value="Unplaced"/>
</dbReference>
<evidence type="ECO:0000256" key="5">
    <source>
        <dbReference type="ARBA" id="ARBA00023049"/>
    </source>
</evidence>
<dbReference type="GO" id="GO:0008270">
    <property type="term" value="F:zinc ion binding"/>
    <property type="evidence" value="ECO:0007669"/>
    <property type="project" value="UniProtKB-UniRule"/>
</dbReference>
<evidence type="ECO:0000259" key="8">
    <source>
        <dbReference type="PROSITE" id="PS51864"/>
    </source>
</evidence>
<sequence>LLIELGRRRSVKMKILICVFLTIGVTWAWNEHMEDGNYYEGDIKLSYKQLLFGSIRGKRWTNGIVPYVVHSSLAGVENVINDAIGVYHKKTCLKFVKRTNQRNYIEFFKETGCWSYVGMSGGKQQLSLGTGCHWTATTQHEIGHAIGLQHEQTRPDRNQYVKIHLNNLNNQKYAGNFHINSGVDSLGTPYDFYSMMHYGSTAFAKSGTKTITTLDRSKQRIIDNNYHYGMSDIDAKQINLMYKCAGGGGSGSNNGDLKNDGEDCWGRCYGKGGACPQFCGRTGLCCRTGWNDPGCERASKPCNYHCCTAPKKEVKNVGKDCWHHCSNKGGKCSSGYCGKDGLCCRRGWNDRGCEKAKAACGYHCCTA</sequence>
<feature type="binding site" evidence="6">
    <location>
        <position position="144"/>
    </location>
    <ligand>
        <name>Zn(2+)</name>
        <dbReference type="ChEBI" id="CHEBI:29105"/>
        <note>catalytic</note>
    </ligand>
</feature>
<dbReference type="AlphaFoldDB" id="A0A7M6DRC3"/>
<dbReference type="Pfam" id="PF01400">
    <property type="entry name" value="Astacin"/>
    <property type="match status" value="1"/>
</dbReference>
<dbReference type="InterPro" id="IPR024079">
    <property type="entry name" value="MetalloPept_cat_dom_sf"/>
</dbReference>
<feature type="chain" id="PRO_5029930956" description="Metalloendopeptidase" evidence="7">
    <location>
        <begin position="29"/>
        <end position="367"/>
    </location>
</feature>
<accession>A0A7M6DRC3</accession>
<dbReference type="Gene3D" id="3.40.390.10">
    <property type="entry name" value="Collagenase (Catalytic Domain)"/>
    <property type="match status" value="1"/>
</dbReference>
<dbReference type="PANTHER" id="PTHR10127">
    <property type="entry name" value="DISCOIDIN, CUB, EGF, LAMININ , AND ZINC METALLOPROTEASE DOMAIN CONTAINING"/>
    <property type="match status" value="1"/>
</dbReference>
<dbReference type="InterPro" id="IPR001506">
    <property type="entry name" value="Peptidase_M12A"/>
</dbReference>
<dbReference type="EnsemblMetazoa" id="CLYHEMT024021.1">
    <property type="protein sequence ID" value="CLYHEMP024021.1"/>
    <property type="gene ID" value="CLYHEMG024021"/>
</dbReference>
<keyword evidence="4 6" id="KW-0862">Zinc</keyword>
<keyword evidence="1 6" id="KW-0645">Protease</keyword>
<dbReference type="CDD" id="cd04280">
    <property type="entry name" value="ZnMc_astacin_like"/>
    <property type="match status" value="1"/>
</dbReference>
<feature type="active site" evidence="6">
    <location>
        <position position="141"/>
    </location>
</feature>
<evidence type="ECO:0000313" key="9">
    <source>
        <dbReference type="EnsemblMetazoa" id="CLYHEMP024021.1"/>
    </source>
</evidence>
<dbReference type="InterPro" id="IPR034035">
    <property type="entry name" value="Astacin-like_dom"/>
</dbReference>
<dbReference type="SMART" id="SM00235">
    <property type="entry name" value="ZnMc"/>
    <property type="match status" value="1"/>
</dbReference>